<keyword evidence="4" id="KW-1185">Reference proteome</keyword>
<evidence type="ECO:0000313" key="4">
    <source>
        <dbReference type="Proteomes" id="UP001142057"/>
    </source>
</evidence>
<accession>A0ABT2IMK8</accession>
<dbReference type="InterPro" id="IPR011010">
    <property type="entry name" value="DNA_brk_join_enz"/>
</dbReference>
<gene>
    <name evidence="3" type="ORF">NZD88_18680</name>
</gene>
<organism evidence="3 4">
    <name type="scientific">Chryseobacterium pyrolae</name>
    <dbReference type="NCBI Taxonomy" id="2987481"/>
    <lineage>
        <taxon>Bacteria</taxon>
        <taxon>Pseudomonadati</taxon>
        <taxon>Bacteroidota</taxon>
        <taxon>Flavobacteriia</taxon>
        <taxon>Flavobacteriales</taxon>
        <taxon>Weeksellaceae</taxon>
        <taxon>Chryseobacterium group</taxon>
        <taxon>Chryseobacterium</taxon>
    </lineage>
</organism>
<dbReference type="InterPro" id="IPR013762">
    <property type="entry name" value="Integrase-like_cat_sf"/>
</dbReference>
<feature type="domain" description="Tyr recombinase" evidence="2">
    <location>
        <begin position="183"/>
        <end position="366"/>
    </location>
</feature>
<protein>
    <submittedName>
        <fullName evidence="3">Tyrosine-type recombinase/integrase</fullName>
    </submittedName>
</protein>
<dbReference type="Proteomes" id="UP001142057">
    <property type="component" value="Unassembled WGS sequence"/>
</dbReference>
<dbReference type="Gene3D" id="1.10.443.10">
    <property type="entry name" value="Intergrase catalytic core"/>
    <property type="match status" value="1"/>
</dbReference>
<dbReference type="InterPro" id="IPR002104">
    <property type="entry name" value="Integrase_catalytic"/>
</dbReference>
<comment type="caution">
    <text evidence="3">The sequence shown here is derived from an EMBL/GenBank/DDBJ whole genome shotgun (WGS) entry which is preliminary data.</text>
</comment>
<dbReference type="SUPFAM" id="SSF56349">
    <property type="entry name" value="DNA breaking-rejoining enzymes"/>
    <property type="match status" value="1"/>
</dbReference>
<evidence type="ECO:0000313" key="3">
    <source>
        <dbReference type="EMBL" id="MCT2409583.1"/>
    </source>
</evidence>
<keyword evidence="1" id="KW-0233">DNA recombination</keyword>
<name>A0ABT2IMK8_9FLAO</name>
<dbReference type="RefSeq" id="WP_259831137.1">
    <property type="nucleotide sequence ID" value="NZ_JANZQH010000011.1"/>
</dbReference>
<evidence type="ECO:0000259" key="2">
    <source>
        <dbReference type="Pfam" id="PF00589"/>
    </source>
</evidence>
<evidence type="ECO:0000256" key="1">
    <source>
        <dbReference type="ARBA" id="ARBA00023172"/>
    </source>
</evidence>
<dbReference type="EMBL" id="JANZQH010000011">
    <property type="protein sequence ID" value="MCT2409583.1"/>
    <property type="molecule type" value="Genomic_DNA"/>
</dbReference>
<reference evidence="3" key="1">
    <citation type="submission" date="2022-08" db="EMBL/GenBank/DDBJ databases">
        <title>Chryseobacterium antibioticum,isolated from the rhizosphere soil of Pyrola in Tibet.</title>
        <authorList>
            <person name="Kan Y."/>
        </authorList>
    </citation>
    <scope>NUCLEOTIDE SEQUENCE</scope>
    <source>
        <strain evidence="3">Pc2-12</strain>
    </source>
</reference>
<sequence>MNKRNFKNKKLVQNIVSNDSKYYFLGVDMIYGKDPTGLDMILNIDIDNWKFNVNGEVACIHWDNYKNISVELKELLKGFFYCQFRNLSPTTIKNSYIPFLRQLNNYNEFKFFPWNLAEILNFFNIIMVKYPNSYYCLKSFYKWGYNQKFEGFEKNILSEINDIKMPQKNQYSKIFLRQTYLEEKKCLKLVNYFNSNKQYSLLKINDLQNLVLLQLCFELAPRPSQIYMLNHIDFKRINGENHSYSSLLLSMSKKRLLSEKEVRNRQISENLANKIERLIYLQKEFFPNNVALFIDKRGKRLSATKLIIIISKQLKIHGDFDIDESTIQLRHNLAQSLADQGASAEIIADIMGHNSTVPARAYIAATPKIAEIKTRALGKNNNYIDIMKMFTTGKVINKSDIEKEKWVKGIAGMQYIGEIGGCTLDKICPKNPVYSCYTCDKFNPFKDGEHKKVLKGLQENIQKFIDIGTSSGDVKYNRTIGQLEDTIIAVKKIINYIKDYE</sequence>
<dbReference type="Pfam" id="PF00589">
    <property type="entry name" value="Phage_integrase"/>
    <property type="match status" value="1"/>
</dbReference>
<proteinExistence type="predicted"/>